<organism evidence="9 10">
    <name type="scientific">Photobacterium leiognathi</name>
    <dbReference type="NCBI Taxonomy" id="553611"/>
    <lineage>
        <taxon>Bacteria</taxon>
        <taxon>Pseudomonadati</taxon>
        <taxon>Pseudomonadota</taxon>
        <taxon>Gammaproteobacteria</taxon>
        <taxon>Vibrionales</taxon>
        <taxon>Vibrionaceae</taxon>
        <taxon>Photobacterium</taxon>
    </lineage>
</organism>
<feature type="transmembrane region" description="Helical" evidence="7">
    <location>
        <begin position="116"/>
        <end position="135"/>
    </location>
</feature>
<comment type="caution">
    <text evidence="9">The sequence shown here is derived from an EMBL/GenBank/DDBJ whole genome shotgun (WGS) entry which is preliminary data.</text>
</comment>
<evidence type="ECO:0000256" key="4">
    <source>
        <dbReference type="ARBA" id="ARBA00022989"/>
    </source>
</evidence>
<dbReference type="OrthoDB" id="9803543at2"/>
<dbReference type="InterPro" id="IPR019476">
    <property type="entry name" value="T4SS_TraD_DNA-bd"/>
</dbReference>
<dbReference type="InterPro" id="IPR027417">
    <property type="entry name" value="P-loop_NTPase"/>
</dbReference>
<feature type="compositionally biased region" description="Basic and acidic residues" evidence="6">
    <location>
        <begin position="645"/>
        <end position="678"/>
    </location>
</feature>
<dbReference type="NCBIfam" id="TIGR02759">
    <property type="entry name" value="TraD_Ftype"/>
    <property type="match status" value="1"/>
</dbReference>
<dbReference type="AlphaFoldDB" id="A0A2T3M7M9"/>
<dbReference type="PANTHER" id="PTHR37937">
    <property type="entry name" value="CONJUGATIVE TRANSFER: DNA TRANSPORT"/>
    <property type="match status" value="1"/>
</dbReference>
<dbReference type="RefSeq" id="WP_045070354.1">
    <property type="nucleotide sequence ID" value="NZ_JZSL01000025.1"/>
</dbReference>
<dbReference type="Gene3D" id="3.40.50.300">
    <property type="entry name" value="P-loop containing nucleotide triphosphate hydrolases"/>
    <property type="match status" value="2"/>
</dbReference>
<feature type="compositionally biased region" description="Basic and acidic residues" evidence="6">
    <location>
        <begin position="628"/>
        <end position="639"/>
    </location>
</feature>
<evidence type="ECO:0000313" key="10">
    <source>
        <dbReference type="Proteomes" id="UP000240410"/>
    </source>
</evidence>
<name>A0A2T3M7M9_PHOLE</name>
<reference evidence="9 10" key="1">
    <citation type="submission" date="2018-03" db="EMBL/GenBank/DDBJ databases">
        <title>Whole genome sequencing of Histamine producing bacteria.</title>
        <authorList>
            <person name="Butler K."/>
        </authorList>
    </citation>
    <scope>NUCLEOTIDE SEQUENCE [LARGE SCALE GENOMIC DNA]</scope>
    <source>
        <strain evidence="9 10">ATCC 33979</strain>
    </source>
</reference>
<evidence type="ECO:0000256" key="2">
    <source>
        <dbReference type="ARBA" id="ARBA00022475"/>
    </source>
</evidence>
<dbReference type="Pfam" id="PF10412">
    <property type="entry name" value="TrwB_AAD_bind"/>
    <property type="match status" value="1"/>
</dbReference>
<dbReference type="PANTHER" id="PTHR37937:SF1">
    <property type="entry name" value="CONJUGATIVE TRANSFER: DNA TRANSPORT"/>
    <property type="match status" value="1"/>
</dbReference>
<dbReference type="InterPro" id="IPR014128">
    <property type="entry name" value="T4SS_TraD"/>
</dbReference>
<feature type="domain" description="Type IV secretion system coupling protein TraD DNA-binding" evidence="8">
    <location>
        <begin position="184"/>
        <end position="569"/>
    </location>
</feature>
<dbReference type="GO" id="GO:0005886">
    <property type="term" value="C:plasma membrane"/>
    <property type="evidence" value="ECO:0007669"/>
    <property type="project" value="UniProtKB-SubCell"/>
</dbReference>
<evidence type="ECO:0000313" key="9">
    <source>
        <dbReference type="EMBL" id="PSV88248.1"/>
    </source>
</evidence>
<dbReference type="Proteomes" id="UP000240410">
    <property type="component" value="Unassembled WGS sequence"/>
</dbReference>
<dbReference type="InterPro" id="IPR051539">
    <property type="entry name" value="T4SS-coupling_protein"/>
</dbReference>
<evidence type="ECO:0000256" key="3">
    <source>
        <dbReference type="ARBA" id="ARBA00022692"/>
    </source>
</evidence>
<proteinExistence type="predicted"/>
<keyword evidence="2" id="KW-1003">Cell membrane</keyword>
<dbReference type="EMBL" id="PYOJ01000019">
    <property type="protein sequence ID" value="PSV88248.1"/>
    <property type="molecule type" value="Genomic_DNA"/>
</dbReference>
<evidence type="ECO:0000256" key="5">
    <source>
        <dbReference type="ARBA" id="ARBA00023136"/>
    </source>
</evidence>
<feature type="region of interest" description="Disordered" evidence="6">
    <location>
        <begin position="628"/>
        <end position="678"/>
    </location>
</feature>
<accession>A0A2T3M7M9</accession>
<evidence type="ECO:0000256" key="6">
    <source>
        <dbReference type="SAM" id="MobiDB-lite"/>
    </source>
</evidence>
<evidence type="ECO:0000256" key="7">
    <source>
        <dbReference type="SAM" id="Phobius"/>
    </source>
</evidence>
<keyword evidence="5 7" id="KW-0472">Membrane</keyword>
<dbReference type="SUPFAM" id="SSF52540">
    <property type="entry name" value="P-loop containing nucleoside triphosphate hydrolases"/>
    <property type="match status" value="1"/>
</dbReference>
<dbReference type="CDD" id="cd01127">
    <property type="entry name" value="TrwB_TraG_TraD_VirD4"/>
    <property type="match status" value="1"/>
</dbReference>
<evidence type="ECO:0000259" key="8">
    <source>
        <dbReference type="Pfam" id="PF10412"/>
    </source>
</evidence>
<evidence type="ECO:0000256" key="1">
    <source>
        <dbReference type="ARBA" id="ARBA00004651"/>
    </source>
</evidence>
<sequence length="702" mass="80526">MHISHKPRPKSSTQAFTRGGQIFFHNWRMYFQILQRIVHWSLWIALIATLIISYFIFDIDQLRAIRYYYEAKLSSSLSSGNSPLIVMHQGREFTYLAKDLLASPKFNATVDNVFNTLLWIFMGSFSATLLVNYWLSRYFTHKGEEQTQDYLVRGTEIVTPQELEKRMKKCKNVSPFKLDGLQILAKDFEVRHLAFSGSTGTGKSVIIRKFLREIEGRGDKAIIYDKGCTFVSRFYRPERDSILNPFDERSVDWTLWNDAKQFSDYENLATALIAQTGHGDPFWVEAARAILTNTAYQMTLDDQPLTTERLLTLLLKTPTAVLRDYLQGTMASAITDEKADKIAISVKAILAAYIKSLRYLEGLDKPDKSGHHRPVFSIRKWVQDDTQTGFLFFTSNAEQHVSLRPLISMWLSTASTAMLGLTENPNRRLWVIADELPSLHQLPDLASTLAEVRKYGGCYLLGFQSYPQFVKTYGQHAADEMYDLLNSRFYLRNPSSSVAKKTSDDLGEQELDISKEQYSYGANTVRDGISLGHQTITRPAVLPSEIMKLDDLACWYRPMGNFPITKIQFQYDDMPAIAAPFLCREYESSETMKEMDAYLAHCQFGALLALPDEDKRRLIQVYKAQHDGDENSMEKENQRMADNVKAQHDKTKRRNNDHDIEQQVRAEKKAIKQQQDGHEHLNTAFNNIENTTIDDIDMGVDP</sequence>
<feature type="transmembrane region" description="Helical" evidence="7">
    <location>
        <begin position="37"/>
        <end position="57"/>
    </location>
</feature>
<comment type="subcellular location">
    <subcellularLocation>
        <location evidence="1">Cell membrane</location>
        <topology evidence="1">Multi-pass membrane protein</topology>
    </subcellularLocation>
</comment>
<protein>
    <submittedName>
        <fullName evidence="9">Type IV conjugative transfer system coupling protein TraD</fullName>
    </submittedName>
</protein>
<keyword evidence="4 7" id="KW-1133">Transmembrane helix</keyword>
<gene>
    <name evidence="9" type="primary">traD</name>
    <name evidence="9" type="ORF">CTM89_14825</name>
</gene>
<keyword evidence="3 7" id="KW-0812">Transmembrane</keyword>